<keyword evidence="6" id="KW-1185">Reference proteome</keyword>
<dbReference type="InterPro" id="IPR005623">
    <property type="entry name" value="Chaperone_NapD_NO3_reduct"/>
</dbReference>
<comment type="caution">
    <text evidence="5">The sequence shown here is derived from an EMBL/GenBank/DDBJ whole genome shotgun (WGS) entry which is preliminary data.</text>
</comment>
<organism evidence="5 6">
    <name type="scientific">Rhodoplanes roseus</name>
    <dbReference type="NCBI Taxonomy" id="29409"/>
    <lineage>
        <taxon>Bacteria</taxon>
        <taxon>Pseudomonadati</taxon>
        <taxon>Pseudomonadota</taxon>
        <taxon>Alphaproteobacteria</taxon>
        <taxon>Hyphomicrobiales</taxon>
        <taxon>Nitrobacteraceae</taxon>
        <taxon>Rhodoplanes</taxon>
    </lineage>
</organism>
<protein>
    <recommendedName>
        <fullName evidence="4">Chaperone NapD</fullName>
    </recommendedName>
    <alternativeName>
        <fullName evidence="4">NapA signal peptide-binding chaperone NapD</fullName>
    </alternativeName>
</protein>
<dbReference type="OrthoDB" id="7306089at2"/>
<dbReference type="PANTHER" id="PTHR38603">
    <property type="entry name" value="CHAPERONE NAPD"/>
    <property type="match status" value="1"/>
</dbReference>
<comment type="subunit">
    <text evidence="4">Interacts with the cytoplasmic NapA precursor.</text>
</comment>
<evidence type="ECO:0000313" key="6">
    <source>
        <dbReference type="Proteomes" id="UP000249130"/>
    </source>
</evidence>
<comment type="function">
    <text evidence="4">Chaperone for NapA, the catalytic subunit of the periplasmic nitrate reductase. It binds directly and specifically to the twin-arginine signal peptide of NapA, preventing premature interaction with the Tat translocase and premature export.</text>
</comment>
<comment type="subcellular location">
    <subcellularLocation>
        <location evidence="1 4">Cytoplasm</location>
    </subcellularLocation>
</comment>
<dbReference type="GO" id="GO:0005048">
    <property type="term" value="F:signal sequence binding"/>
    <property type="evidence" value="ECO:0007669"/>
    <property type="project" value="UniProtKB-UniRule"/>
</dbReference>
<comment type="similarity">
    <text evidence="4">Belongs to the NapD family.</text>
</comment>
<keyword evidence="2 4" id="KW-0963">Cytoplasm</keyword>
<name>A0A327L340_9BRAD</name>
<dbReference type="PANTHER" id="PTHR38603:SF1">
    <property type="entry name" value="CHAPERONE NAPD"/>
    <property type="match status" value="1"/>
</dbReference>
<gene>
    <name evidence="4" type="primary">napD</name>
    <name evidence="5" type="ORF">CH341_10260</name>
</gene>
<reference evidence="5 6" key="1">
    <citation type="submission" date="2017-07" db="EMBL/GenBank/DDBJ databases">
        <title>Draft Genome Sequences of Select Purple Nonsulfur Bacteria.</title>
        <authorList>
            <person name="Lasarre B."/>
            <person name="Mckinlay J.B."/>
        </authorList>
    </citation>
    <scope>NUCLEOTIDE SEQUENCE [LARGE SCALE GENOMIC DNA]</scope>
    <source>
        <strain evidence="5 6">DSM 5909</strain>
    </source>
</reference>
<keyword evidence="3 4" id="KW-0143">Chaperone</keyword>
<dbReference type="EMBL" id="NPEX01000053">
    <property type="protein sequence ID" value="RAI44233.1"/>
    <property type="molecule type" value="Genomic_DNA"/>
</dbReference>
<dbReference type="RefSeq" id="WP_111418950.1">
    <property type="nucleotide sequence ID" value="NZ_NPEX01000053.1"/>
</dbReference>
<dbReference type="Pfam" id="PF03927">
    <property type="entry name" value="NapD"/>
    <property type="match status" value="1"/>
</dbReference>
<evidence type="ECO:0000313" key="5">
    <source>
        <dbReference type="EMBL" id="RAI44233.1"/>
    </source>
</evidence>
<accession>A0A327L340</accession>
<proteinExistence type="inferred from homology"/>
<sequence>MTDRGANVCGVLVHTVPARADEVAQALRNIPGSELHGTAEGGRLIVTLEDTPQATAFSGLETIHRTPGVVAAALVYHGFDPDRGLAAPHVMEA</sequence>
<evidence type="ECO:0000256" key="2">
    <source>
        <dbReference type="ARBA" id="ARBA00022490"/>
    </source>
</evidence>
<dbReference type="GO" id="GO:0005737">
    <property type="term" value="C:cytoplasm"/>
    <property type="evidence" value="ECO:0007669"/>
    <property type="project" value="UniProtKB-SubCell"/>
</dbReference>
<dbReference type="Proteomes" id="UP000249130">
    <property type="component" value="Unassembled WGS sequence"/>
</dbReference>
<dbReference type="GO" id="GO:0051224">
    <property type="term" value="P:negative regulation of protein transport"/>
    <property type="evidence" value="ECO:0007669"/>
    <property type="project" value="UniProtKB-UniRule"/>
</dbReference>
<dbReference type="Gene3D" id="3.30.70.920">
    <property type="match status" value="1"/>
</dbReference>
<evidence type="ECO:0000256" key="1">
    <source>
        <dbReference type="ARBA" id="ARBA00004496"/>
    </source>
</evidence>
<evidence type="ECO:0000256" key="4">
    <source>
        <dbReference type="HAMAP-Rule" id="MF_02200"/>
    </source>
</evidence>
<dbReference type="HAMAP" id="MF_02200">
    <property type="entry name" value="NapD"/>
    <property type="match status" value="1"/>
</dbReference>
<dbReference type="AlphaFoldDB" id="A0A327L340"/>
<evidence type="ECO:0000256" key="3">
    <source>
        <dbReference type="ARBA" id="ARBA00023186"/>
    </source>
</evidence>